<gene>
    <name evidence="2" type="primary">tag</name>
    <name evidence="2" type="ORF">Hs20B_14100</name>
</gene>
<dbReference type="InterPro" id="IPR052891">
    <property type="entry name" value="DNA-3mA_glycosylase"/>
</dbReference>
<dbReference type="GO" id="GO:0008725">
    <property type="term" value="F:DNA-3-methyladenine glycosylase activity"/>
    <property type="evidence" value="ECO:0007669"/>
    <property type="project" value="InterPro"/>
</dbReference>
<proteinExistence type="predicted"/>
<dbReference type="InterPro" id="IPR005019">
    <property type="entry name" value="Adenine_glyco"/>
</dbReference>
<dbReference type="AlphaFoldDB" id="A0A6A0B6X2"/>
<dbReference type="InterPro" id="IPR011257">
    <property type="entry name" value="DNA_glycosylase"/>
</dbReference>
<name>A0A6A0B6X2_9LACT</name>
<dbReference type="SUPFAM" id="SSF48150">
    <property type="entry name" value="DNA-glycosylase"/>
    <property type="match status" value="1"/>
</dbReference>
<accession>A0A6A0B6X2</accession>
<dbReference type="Pfam" id="PF03352">
    <property type="entry name" value="Adenine_glyco"/>
    <property type="match status" value="1"/>
</dbReference>
<dbReference type="Proteomes" id="UP000475928">
    <property type="component" value="Unassembled WGS sequence"/>
</dbReference>
<feature type="binding site" evidence="1">
    <location>
        <position position="166"/>
    </location>
    <ligand>
        <name>Zn(2+)</name>
        <dbReference type="ChEBI" id="CHEBI:29105"/>
    </ligand>
</feature>
<reference evidence="2 3" key="1">
    <citation type="submission" date="2020-02" db="EMBL/GenBank/DDBJ databases">
        <title>Draft genome sequence of Lactococcus sp. Hs20B0-1.</title>
        <authorList>
            <person name="Noda S."/>
            <person name="Yuki M."/>
            <person name="Ohkuma M."/>
        </authorList>
    </citation>
    <scope>NUCLEOTIDE SEQUENCE [LARGE SCALE GENOMIC DNA]</scope>
    <source>
        <strain evidence="2 3">Hs20B0-1</strain>
    </source>
</reference>
<dbReference type="EMBL" id="BLLH01000008">
    <property type="protein sequence ID" value="GFH41012.1"/>
    <property type="molecule type" value="Genomic_DNA"/>
</dbReference>
<feature type="binding site" evidence="1">
    <location>
        <position position="5"/>
    </location>
    <ligand>
        <name>Zn(2+)</name>
        <dbReference type="ChEBI" id="CHEBI:29105"/>
    </ligand>
</feature>
<keyword evidence="1" id="KW-0479">Metal-binding</keyword>
<protein>
    <submittedName>
        <fullName evidence="2">DNA-3-methyladenine glycosylase I</fullName>
    </submittedName>
</protein>
<evidence type="ECO:0000256" key="1">
    <source>
        <dbReference type="PIRSR" id="PIRSR605019-1"/>
    </source>
</evidence>
<comment type="caution">
    <text evidence="2">The sequence shown here is derived from an EMBL/GenBank/DDBJ whole genome shotgun (WGS) entry which is preliminary data.</text>
</comment>
<dbReference type="GO" id="GO:0046872">
    <property type="term" value="F:metal ion binding"/>
    <property type="evidence" value="ECO:0007669"/>
    <property type="project" value="UniProtKB-KW"/>
</dbReference>
<organism evidence="2 3">
    <name type="scientific">Pseudolactococcus insecticola</name>
    <dbReference type="NCBI Taxonomy" id="2709158"/>
    <lineage>
        <taxon>Bacteria</taxon>
        <taxon>Bacillati</taxon>
        <taxon>Bacillota</taxon>
        <taxon>Bacilli</taxon>
        <taxon>Lactobacillales</taxon>
        <taxon>Streptococcaceae</taxon>
        <taxon>Pseudolactococcus</taxon>
    </lineage>
</organism>
<sequence>MVHYHDTYWGLPVHDDQELFAKLSLDLMQAGLSWQTVLNKTEAFYVAFDDFEIGKVAQYDDLKFAELIENVGIIRNKMKIRAIINNASRVQEIQQTFGSFDDYIWQFVTGQTVVQQPLKNGFLTRNTLSDDLSKDLKKRGFKFVGTTIIFAYLQAIGVLDDHEETCFRKSELAQLRDK</sequence>
<dbReference type="PANTHER" id="PTHR30037:SF4">
    <property type="entry name" value="DNA-3-METHYLADENINE GLYCOSYLASE I"/>
    <property type="match status" value="1"/>
</dbReference>
<keyword evidence="3" id="KW-1185">Reference proteome</keyword>
<dbReference type="GO" id="GO:0006284">
    <property type="term" value="P:base-excision repair"/>
    <property type="evidence" value="ECO:0007669"/>
    <property type="project" value="InterPro"/>
</dbReference>
<keyword evidence="1" id="KW-0862">Zinc</keyword>
<dbReference type="PANTHER" id="PTHR30037">
    <property type="entry name" value="DNA-3-METHYLADENINE GLYCOSYLASE 1"/>
    <property type="match status" value="1"/>
</dbReference>
<feature type="binding site" evidence="1">
    <location>
        <position position="162"/>
    </location>
    <ligand>
        <name>Zn(2+)</name>
        <dbReference type="ChEBI" id="CHEBI:29105"/>
    </ligand>
</feature>
<evidence type="ECO:0000313" key="3">
    <source>
        <dbReference type="Proteomes" id="UP000475928"/>
    </source>
</evidence>
<dbReference type="Gene3D" id="1.10.340.30">
    <property type="entry name" value="Hypothetical protein, domain 2"/>
    <property type="match status" value="1"/>
</dbReference>
<evidence type="ECO:0000313" key="2">
    <source>
        <dbReference type="EMBL" id="GFH41012.1"/>
    </source>
</evidence>